<sequence>MMDGSVGGSNSPAPFLTKTYDMLEDPSTNSIVAWSYSAKSFIVRNHVDFAKDLLPKYFKHNNFASFVRQLNTYGFRKVDPGQWEFANDEFVRGKRHLLKNIHRRRPTHSHSLQHGALTNAEKLDLQDEIEKLKRDKAMLFSDLQQDLQKRREIEKQIESLERRLKIMKRNEQNMMTMLEQIMERSTESSFFSSIVMRQNQGKKRTLSKTDLFCQDFVGMDEDNKMILAVHPSNDIAASAVPMLEIEPFDKMESTLYSLEKLIRSASQASGEVFANGITVTDPELCIDVNTHPCSPSSLVDSMEIVETANQVEITPSHHSIHTQTQMQSNISEIDVNSEPPFLPPPPAAASEVSSSRDIGVSESVLRAGENDIFWQQCLM</sequence>
<evidence type="ECO:0000256" key="3">
    <source>
        <dbReference type="ARBA" id="ARBA00022553"/>
    </source>
</evidence>
<evidence type="ECO:0000256" key="7">
    <source>
        <dbReference type="ARBA" id="ARBA00023163"/>
    </source>
</evidence>
<dbReference type="GO" id="GO:0003700">
    <property type="term" value="F:DNA-binding transcription factor activity"/>
    <property type="evidence" value="ECO:0000318"/>
    <property type="project" value="GO_Central"/>
</dbReference>
<keyword evidence="6" id="KW-0238">DNA-binding</keyword>
<keyword evidence="3" id="KW-0597">Phosphoprotein</keyword>
<dbReference type="InterPro" id="IPR000232">
    <property type="entry name" value="HSF_DNA-bd"/>
</dbReference>
<keyword evidence="5 13" id="KW-0346">Stress response</keyword>
<gene>
    <name evidence="13" type="ORF">ZOSMA_431G00070</name>
</gene>
<dbReference type="AlphaFoldDB" id="A0A0K9P426"/>
<dbReference type="Gene3D" id="1.10.10.10">
    <property type="entry name" value="Winged helix-like DNA-binding domain superfamily/Winged helix DNA-binding domain"/>
    <property type="match status" value="1"/>
</dbReference>
<evidence type="ECO:0000256" key="2">
    <source>
        <dbReference type="ARBA" id="ARBA00011233"/>
    </source>
</evidence>
<dbReference type="PRINTS" id="PR00056">
    <property type="entry name" value="HSFDOMAIN"/>
</dbReference>
<evidence type="ECO:0000256" key="6">
    <source>
        <dbReference type="ARBA" id="ARBA00023125"/>
    </source>
</evidence>
<dbReference type="Pfam" id="PF00447">
    <property type="entry name" value="HSF_DNA-bind"/>
    <property type="match status" value="1"/>
</dbReference>
<comment type="subcellular location">
    <subcellularLocation>
        <location evidence="1">Nucleus</location>
    </subcellularLocation>
</comment>
<dbReference type="GO" id="GO:0034605">
    <property type="term" value="P:cellular response to heat"/>
    <property type="evidence" value="ECO:0000318"/>
    <property type="project" value="GO_Central"/>
</dbReference>
<evidence type="ECO:0000256" key="11">
    <source>
        <dbReference type="SAM" id="MobiDB-lite"/>
    </source>
</evidence>
<dbReference type="GO" id="GO:0043565">
    <property type="term" value="F:sequence-specific DNA binding"/>
    <property type="evidence" value="ECO:0007669"/>
    <property type="project" value="InterPro"/>
</dbReference>
<dbReference type="FunFam" id="1.10.10.10:FF:000057">
    <property type="entry name" value="Heat shock transcription factor 1"/>
    <property type="match status" value="1"/>
</dbReference>
<evidence type="ECO:0000256" key="5">
    <source>
        <dbReference type="ARBA" id="ARBA00023016"/>
    </source>
</evidence>
<dbReference type="InterPro" id="IPR036388">
    <property type="entry name" value="WH-like_DNA-bd_sf"/>
</dbReference>
<evidence type="ECO:0000256" key="9">
    <source>
        <dbReference type="RuleBase" id="RU004020"/>
    </source>
</evidence>
<keyword evidence="4" id="KW-0805">Transcription regulation</keyword>
<name>A0A0K9P426_ZOSMR</name>
<keyword evidence="14" id="KW-1185">Reference proteome</keyword>
<protein>
    <submittedName>
        <fullName evidence="13">Heat shock transcription factor</fullName>
    </submittedName>
</protein>
<dbReference type="PANTHER" id="PTHR10015:SF456">
    <property type="entry name" value="E2F_DP FAMILY WINGED-HELIX DNA-BINDING DOMAIN-CONTAINING PROTEIN-RELATED"/>
    <property type="match status" value="1"/>
</dbReference>
<dbReference type="EMBL" id="LFYR01001285">
    <property type="protein sequence ID" value="KMZ62950.1"/>
    <property type="molecule type" value="Genomic_DNA"/>
</dbReference>
<evidence type="ECO:0000259" key="12">
    <source>
        <dbReference type="PROSITE" id="PS00434"/>
    </source>
</evidence>
<dbReference type="OMA" id="VEQSDHH"/>
<dbReference type="InterPro" id="IPR036390">
    <property type="entry name" value="WH_DNA-bd_sf"/>
</dbReference>
<keyword evidence="7" id="KW-0804">Transcription</keyword>
<evidence type="ECO:0000256" key="10">
    <source>
        <dbReference type="SAM" id="Coils"/>
    </source>
</evidence>
<dbReference type="PANTHER" id="PTHR10015">
    <property type="entry name" value="HEAT SHOCK TRANSCRIPTION FACTOR"/>
    <property type="match status" value="1"/>
</dbReference>
<dbReference type="Proteomes" id="UP000036987">
    <property type="component" value="Unassembled WGS sequence"/>
</dbReference>
<keyword evidence="10" id="KW-0175">Coiled coil</keyword>
<evidence type="ECO:0000313" key="13">
    <source>
        <dbReference type="EMBL" id="KMZ62950.1"/>
    </source>
</evidence>
<dbReference type="STRING" id="29655.A0A0K9P426"/>
<comment type="subunit">
    <text evidence="2">Homotrimer.</text>
</comment>
<dbReference type="SUPFAM" id="SSF46785">
    <property type="entry name" value="Winged helix' DNA-binding domain"/>
    <property type="match status" value="1"/>
</dbReference>
<keyword evidence="8" id="KW-0539">Nucleus</keyword>
<evidence type="ECO:0000256" key="4">
    <source>
        <dbReference type="ARBA" id="ARBA00023015"/>
    </source>
</evidence>
<dbReference type="PROSITE" id="PS00434">
    <property type="entry name" value="HSF_DOMAIN"/>
    <property type="match status" value="1"/>
</dbReference>
<feature type="coiled-coil region" evidence="10">
    <location>
        <begin position="122"/>
        <end position="177"/>
    </location>
</feature>
<reference evidence="14" key="1">
    <citation type="journal article" date="2016" name="Nature">
        <title>The genome of the seagrass Zostera marina reveals angiosperm adaptation to the sea.</title>
        <authorList>
            <person name="Olsen J.L."/>
            <person name="Rouze P."/>
            <person name="Verhelst B."/>
            <person name="Lin Y.-C."/>
            <person name="Bayer T."/>
            <person name="Collen J."/>
            <person name="Dattolo E."/>
            <person name="De Paoli E."/>
            <person name="Dittami S."/>
            <person name="Maumus F."/>
            <person name="Michel G."/>
            <person name="Kersting A."/>
            <person name="Lauritano C."/>
            <person name="Lohaus R."/>
            <person name="Toepel M."/>
            <person name="Tonon T."/>
            <person name="Vanneste K."/>
            <person name="Amirebrahimi M."/>
            <person name="Brakel J."/>
            <person name="Bostroem C."/>
            <person name="Chovatia M."/>
            <person name="Grimwood J."/>
            <person name="Jenkins J.W."/>
            <person name="Jueterbock A."/>
            <person name="Mraz A."/>
            <person name="Stam W.T."/>
            <person name="Tice H."/>
            <person name="Bornberg-Bauer E."/>
            <person name="Green P.J."/>
            <person name="Pearson G.A."/>
            <person name="Procaccini G."/>
            <person name="Duarte C.M."/>
            <person name="Schmutz J."/>
            <person name="Reusch T.B.H."/>
            <person name="Van de Peer Y."/>
        </authorList>
    </citation>
    <scope>NUCLEOTIDE SEQUENCE [LARGE SCALE GENOMIC DNA]</scope>
    <source>
        <strain evidence="14">cv. Finnish</strain>
    </source>
</reference>
<evidence type="ECO:0000256" key="8">
    <source>
        <dbReference type="ARBA" id="ARBA00023242"/>
    </source>
</evidence>
<feature type="domain" description="HSF-type DNA-binding" evidence="12">
    <location>
        <begin position="54"/>
        <end position="78"/>
    </location>
</feature>
<comment type="similarity">
    <text evidence="9">Belongs to the HSF family.</text>
</comment>
<dbReference type="SMART" id="SM00415">
    <property type="entry name" value="HSF"/>
    <property type="match status" value="1"/>
</dbReference>
<feature type="region of interest" description="Disordered" evidence="11">
    <location>
        <begin position="334"/>
        <end position="355"/>
    </location>
</feature>
<evidence type="ECO:0000256" key="1">
    <source>
        <dbReference type="ARBA" id="ARBA00004123"/>
    </source>
</evidence>
<accession>A0A0K9P426</accession>
<evidence type="ECO:0000313" key="14">
    <source>
        <dbReference type="Proteomes" id="UP000036987"/>
    </source>
</evidence>
<comment type="caution">
    <text evidence="13">The sequence shown here is derived from an EMBL/GenBank/DDBJ whole genome shotgun (WGS) entry which is preliminary data.</text>
</comment>
<dbReference type="OrthoDB" id="60033at2759"/>
<proteinExistence type="inferred from homology"/>
<organism evidence="13 14">
    <name type="scientific">Zostera marina</name>
    <name type="common">Eelgrass</name>
    <dbReference type="NCBI Taxonomy" id="29655"/>
    <lineage>
        <taxon>Eukaryota</taxon>
        <taxon>Viridiplantae</taxon>
        <taxon>Streptophyta</taxon>
        <taxon>Embryophyta</taxon>
        <taxon>Tracheophyta</taxon>
        <taxon>Spermatophyta</taxon>
        <taxon>Magnoliopsida</taxon>
        <taxon>Liliopsida</taxon>
        <taxon>Zosteraceae</taxon>
        <taxon>Zostera</taxon>
    </lineage>
</organism>
<dbReference type="GO" id="GO:0005634">
    <property type="term" value="C:nucleus"/>
    <property type="evidence" value="ECO:0000318"/>
    <property type="project" value="GO_Central"/>
</dbReference>